<evidence type="ECO:0000256" key="1">
    <source>
        <dbReference type="SAM" id="Phobius"/>
    </source>
</evidence>
<reference evidence="2" key="1">
    <citation type="submission" date="2020-11" db="EMBL/GenBank/DDBJ databases">
        <title>Azospira inquinata sp. nov.</title>
        <authorList>
            <person name="Moe W.M."/>
            <person name="Mikes M.C."/>
        </authorList>
    </citation>
    <scope>NUCLEOTIDE SEQUENCE</scope>
    <source>
        <strain evidence="2">Azo-3</strain>
    </source>
</reference>
<keyword evidence="1" id="KW-0472">Membrane</keyword>
<organism evidence="2 3">
    <name type="scientific">Azospira inquinata</name>
    <dbReference type="NCBI Taxonomy" id="2785627"/>
    <lineage>
        <taxon>Bacteria</taxon>
        <taxon>Pseudomonadati</taxon>
        <taxon>Pseudomonadota</taxon>
        <taxon>Betaproteobacteria</taxon>
        <taxon>Rhodocyclales</taxon>
        <taxon>Rhodocyclaceae</taxon>
        <taxon>Azospira</taxon>
    </lineage>
</organism>
<dbReference type="AlphaFoldDB" id="A0A975XV98"/>
<dbReference type="Pfam" id="PF09842">
    <property type="entry name" value="DUF2069"/>
    <property type="match status" value="1"/>
</dbReference>
<dbReference type="KEGG" id="aiq:Azoinq_03135"/>
<feature type="transmembrane region" description="Helical" evidence="1">
    <location>
        <begin position="59"/>
        <end position="75"/>
    </location>
</feature>
<gene>
    <name evidence="2" type="ORF">Azoinq_03135</name>
</gene>
<keyword evidence="3" id="KW-1185">Reference proteome</keyword>
<accession>A0A975XV98</accession>
<dbReference type="InterPro" id="IPR018643">
    <property type="entry name" value="DUF2069_membrane"/>
</dbReference>
<name>A0A975XV98_9RHOO</name>
<proteinExistence type="predicted"/>
<feature type="transmembrane region" description="Helical" evidence="1">
    <location>
        <begin position="32"/>
        <end position="52"/>
    </location>
</feature>
<dbReference type="EMBL" id="CP064782">
    <property type="protein sequence ID" value="QWT49621.1"/>
    <property type="molecule type" value="Genomic_DNA"/>
</dbReference>
<feature type="transmembrane region" description="Helical" evidence="1">
    <location>
        <begin position="87"/>
        <end position="106"/>
    </location>
</feature>
<dbReference type="Proteomes" id="UP000683428">
    <property type="component" value="Chromosome"/>
</dbReference>
<sequence length="117" mass="12901">MPQRLVFLASASLIALIALCLAWELRLAPLHPGGSALAFKAIPLLAPLFGILKGRRYTYQWSSLFILFYFTEGVVRATSDQGLSQWLAWGETGLSVIFFTAVVLYARLTRPGKEKAA</sequence>
<evidence type="ECO:0000313" key="3">
    <source>
        <dbReference type="Proteomes" id="UP000683428"/>
    </source>
</evidence>
<protein>
    <submittedName>
        <fullName evidence="2">DUF2069 domain-containing protein</fullName>
    </submittedName>
</protein>
<keyword evidence="1" id="KW-0812">Transmembrane</keyword>
<dbReference type="RefSeq" id="WP_216126299.1">
    <property type="nucleotide sequence ID" value="NZ_CP064782.1"/>
</dbReference>
<evidence type="ECO:0000313" key="2">
    <source>
        <dbReference type="EMBL" id="QWT49621.1"/>
    </source>
</evidence>
<keyword evidence="1" id="KW-1133">Transmembrane helix</keyword>